<keyword evidence="1" id="KW-0812">Transmembrane</keyword>
<keyword evidence="1" id="KW-1133">Transmembrane helix</keyword>
<reference evidence="2 3" key="1">
    <citation type="journal article" date="2012" name="Nat. Biotechnol.">
        <title>Draft genome sequence of pigeonpea (Cajanus cajan), an orphan legume crop of resource-poor farmers.</title>
        <authorList>
            <person name="Varshney R.K."/>
            <person name="Chen W."/>
            <person name="Li Y."/>
            <person name="Bharti A.K."/>
            <person name="Saxena R.K."/>
            <person name="Schlueter J.A."/>
            <person name="Donoghue M.T."/>
            <person name="Azam S."/>
            <person name="Fan G."/>
            <person name="Whaley A.M."/>
            <person name="Farmer A.D."/>
            <person name="Sheridan J."/>
            <person name="Iwata A."/>
            <person name="Tuteja R."/>
            <person name="Penmetsa R.V."/>
            <person name="Wu W."/>
            <person name="Upadhyaya H.D."/>
            <person name="Yang S.P."/>
            <person name="Shah T."/>
            <person name="Saxena K.B."/>
            <person name="Michael T."/>
            <person name="McCombie W.R."/>
            <person name="Yang B."/>
            <person name="Zhang G."/>
            <person name="Yang H."/>
            <person name="Wang J."/>
            <person name="Spillane C."/>
            <person name="Cook D.R."/>
            <person name="May G.D."/>
            <person name="Xu X."/>
            <person name="Jackson S.A."/>
        </authorList>
    </citation>
    <scope>NUCLEOTIDE SEQUENCE [LARGE SCALE GENOMIC DNA]</scope>
    <source>
        <strain evidence="3">cv. Asha</strain>
    </source>
</reference>
<dbReference type="EMBL" id="CM003610">
    <property type="protein sequence ID" value="KYP62405.1"/>
    <property type="molecule type" value="Genomic_DNA"/>
</dbReference>
<feature type="transmembrane region" description="Helical" evidence="1">
    <location>
        <begin position="95"/>
        <end position="121"/>
    </location>
</feature>
<keyword evidence="1" id="KW-0472">Membrane</keyword>
<name>A0A151T5U9_CAJCA</name>
<dbReference type="OMA" id="SCCINIY"/>
<evidence type="ECO:0000256" key="1">
    <source>
        <dbReference type="SAM" id="Phobius"/>
    </source>
</evidence>
<organism evidence="2 3">
    <name type="scientific">Cajanus cajan</name>
    <name type="common">Pigeon pea</name>
    <name type="synonym">Cajanus indicus</name>
    <dbReference type="NCBI Taxonomy" id="3821"/>
    <lineage>
        <taxon>Eukaryota</taxon>
        <taxon>Viridiplantae</taxon>
        <taxon>Streptophyta</taxon>
        <taxon>Embryophyta</taxon>
        <taxon>Tracheophyta</taxon>
        <taxon>Spermatophyta</taxon>
        <taxon>Magnoliopsida</taxon>
        <taxon>eudicotyledons</taxon>
        <taxon>Gunneridae</taxon>
        <taxon>Pentapetalae</taxon>
        <taxon>rosids</taxon>
        <taxon>fabids</taxon>
        <taxon>Fabales</taxon>
        <taxon>Fabaceae</taxon>
        <taxon>Papilionoideae</taxon>
        <taxon>50 kb inversion clade</taxon>
        <taxon>NPAAA clade</taxon>
        <taxon>indigoferoid/millettioid clade</taxon>
        <taxon>Phaseoleae</taxon>
        <taxon>Cajanus</taxon>
    </lineage>
</organism>
<protein>
    <recommendedName>
        <fullName evidence="4">Transmembrane protein</fullName>
    </recommendedName>
</protein>
<gene>
    <name evidence="2" type="ORF">KK1_016937</name>
</gene>
<evidence type="ECO:0000313" key="2">
    <source>
        <dbReference type="EMBL" id="KYP62405.1"/>
    </source>
</evidence>
<proteinExistence type="predicted"/>
<dbReference type="Gramene" id="C.cajan_16455.t">
    <property type="protein sequence ID" value="C.cajan_16455.t.cds1"/>
    <property type="gene ID" value="C.cajan_16455"/>
</dbReference>
<evidence type="ECO:0000313" key="3">
    <source>
        <dbReference type="Proteomes" id="UP000075243"/>
    </source>
</evidence>
<accession>A0A151T5U9</accession>
<keyword evidence="3" id="KW-1185">Reference proteome</keyword>
<dbReference type="AlphaFoldDB" id="A0A151T5U9"/>
<dbReference type="Proteomes" id="UP000075243">
    <property type="component" value="Chromosome 8"/>
</dbReference>
<evidence type="ECO:0008006" key="4">
    <source>
        <dbReference type="Google" id="ProtNLM"/>
    </source>
</evidence>
<sequence length="124" mass="14081">MDSKSKHDSFEYINLDGENVGATMHLHHRSTKSEPKDCSCINIYINNNVQGVSNSVLHDSEVRMRDPGISLYFENLKVDKGTSTSHKRFCWGKRLGFLLCILNLLALLFLLVLLFSTRVIIIVV</sequence>